<dbReference type="InterPro" id="IPR050855">
    <property type="entry name" value="NDM-1-like"/>
</dbReference>
<dbReference type="Gene3D" id="3.60.15.10">
    <property type="entry name" value="Ribonuclease Z/Hydroxyacylglutathione hydrolase-like"/>
    <property type="match status" value="1"/>
</dbReference>
<accession>A0ABP3V5V9</accession>
<dbReference type="CDD" id="cd07743">
    <property type="entry name" value="metallo-hydrolase-like_MBL-fold"/>
    <property type="match status" value="1"/>
</dbReference>
<feature type="domain" description="Metallo-beta-lactamase" evidence="1">
    <location>
        <begin position="16"/>
        <end position="204"/>
    </location>
</feature>
<keyword evidence="3" id="KW-1185">Reference proteome</keyword>
<protein>
    <submittedName>
        <fullName evidence="2">MBL fold metallo-hydrolase</fullName>
    </submittedName>
</protein>
<dbReference type="Pfam" id="PF00753">
    <property type="entry name" value="Lactamase_B"/>
    <property type="match status" value="1"/>
</dbReference>
<dbReference type="PANTHER" id="PTHR42951">
    <property type="entry name" value="METALLO-BETA-LACTAMASE DOMAIN-CONTAINING"/>
    <property type="match status" value="1"/>
</dbReference>
<dbReference type="InterPro" id="IPR001279">
    <property type="entry name" value="Metallo-B-lactamas"/>
</dbReference>
<sequence length="299" mass="34543">MKLTKIKGNSYYINFPTNIGIYTFKNKNCLIIDTGKNKSDGKKIESVIKENGLHPKYIINTHSHLDHCGGNNYFKNNYPGCITYSSKKEKIYMENSEIHPSILFSASPIKGLIKSTHPIEVDYILDYGLNKINDDKFQIISLKGHSIEQIGIVTPEKVCFLGDSLFSLEIIEKYSMPYYYSIEDALESLNKIKEIDADCYVISHSKDLISKEEIYDLINKNIENIRKYIDLIMELLEQPLTKEDLLENICVLEDITLDFNQYHLDLAAVSAFISYLYNKNLIDYSIEEGKLYYFKKTNV</sequence>
<dbReference type="SUPFAM" id="SSF56281">
    <property type="entry name" value="Metallo-hydrolase/oxidoreductase"/>
    <property type="match status" value="1"/>
</dbReference>
<dbReference type="SMART" id="SM00849">
    <property type="entry name" value="Lactamase_B"/>
    <property type="match status" value="1"/>
</dbReference>
<dbReference type="EMBL" id="BAAACG010000019">
    <property type="protein sequence ID" value="GAA0747013.1"/>
    <property type="molecule type" value="Genomic_DNA"/>
</dbReference>
<proteinExistence type="predicted"/>
<dbReference type="RefSeq" id="WP_343763868.1">
    <property type="nucleotide sequence ID" value="NZ_BAAACG010000019.1"/>
</dbReference>
<comment type="caution">
    <text evidence="2">The sequence shown here is derived from an EMBL/GenBank/DDBJ whole genome shotgun (WGS) entry which is preliminary data.</text>
</comment>
<evidence type="ECO:0000259" key="1">
    <source>
        <dbReference type="SMART" id="SM00849"/>
    </source>
</evidence>
<dbReference type="Proteomes" id="UP001501510">
    <property type="component" value="Unassembled WGS sequence"/>
</dbReference>
<gene>
    <name evidence="2" type="ORF">GCM10008906_35390</name>
</gene>
<reference evidence="3" key="1">
    <citation type="journal article" date="2019" name="Int. J. Syst. Evol. Microbiol.">
        <title>The Global Catalogue of Microorganisms (GCM) 10K type strain sequencing project: providing services to taxonomists for standard genome sequencing and annotation.</title>
        <authorList>
            <consortium name="The Broad Institute Genomics Platform"/>
            <consortium name="The Broad Institute Genome Sequencing Center for Infectious Disease"/>
            <person name="Wu L."/>
            <person name="Ma J."/>
        </authorList>
    </citation>
    <scope>NUCLEOTIDE SEQUENCE [LARGE SCALE GENOMIC DNA]</scope>
    <source>
        <strain evidence="3">JCM 1407</strain>
    </source>
</reference>
<evidence type="ECO:0000313" key="2">
    <source>
        <dbReference type="EMBL" id="GAA0747013.1"/>
    </source>
</evidence>
<dbReference type="PANTHER" id="PTHR42951:SF14">
    <property type="entry name" value="METALLO-BETA-LACTAMASE SUPERFAMILY PROTEIN"/>
    <property type="match status" value="1"/>
</dbReference>
<evidence type="ECO:0000313" key="3">
    <source>
        <dbReference type="Proteomes" id="UP001501510"/>
    </source>
</evidence>
<name>A0ABP3V5V9_9CLOT</name>
<organism evidence="2 3">
    <name type="scientific">Clostridium oceanicum</name>
    <dbReference type="NCBI Taxonomy" id="1543"/>
    <lineage>
        <taxon>Bacteria</taxon>
        <taxon>Bacillati</taxon>
        <taxon>Bacillota</taxon>
        <taxon>Clostridia</taxon>
        <taxon>Eubacteriales</taxon>
        <taxon>Clostridiaceae</taxon>
        <taxon>Clostridium</taxon>
    </lineage>
</organism>
<dbReference type="InterPro" id="IPR036866">
    <property type="entry name" value="RibonucZ/Hydroxyglut_hydro"/>
</dbReference>